<evidence type="ECO:0000256" key="6">
    <source>
        <dbReference type="SAM" id="MobiDB-lite"/>
    </source>
</evidence>
<dbReference type="PANTHER" id="PTHR31815">
    <property type="entry name" value="AGAP005329-PA"/>
    <property type="match status" value="1"/>
</dbReference>
<feature type="compositionally biased region" description="Polar residues" evidence="6">
    <location>
        <begin position="443"/>
        <end position="454"/>
    </location>
</feature>
<feature type="transmembrane region" description="Helical" evidence="7">
    <location>
        <begin position="70"/>
        <end position="103"/>
    </location>
</feature>
<protein>
    <submittedName>
        <fullName evidence="8 9">Uncharacterized protein</fullName>
    </submittedName>
</protein>
<keyword evidence="3 7" id="KW-0812">Transmembrane</keyword>
<comment type="similarity">
    <text evidence="2">Belongs to the TMEM200 family.</text>
</comment>
<evidence type="ECO:0000256" key="4">
    <source>
        <dbReference type="ARBA" id="ARBA00022989"/>
    </source>
</evidence>
<dbReference type="Proteomes" id="UP000014760">
    <property type="component" value="Unassembled WGS sequence"/>
</dbReference>
<evidence type="ECO:0000256" key="5">
    <source>
        <dbReference type="ARBA" id="ARBA00023136"/>
    </source>
</evidence>
<evidence type="ECO:0000313" key="10">
    <source>
        <dbReference type="Proteomes" id="UP000014760"/>
    </source>
</evidence>
<dbReference type="HOGENOM" id="CLU_519956_0_0_1"/>
<keyword evidence="5 7" id="KW-0472">Membrane</keyword>
<accession>R7UTR6</accession>
<dbReference type="EMBL" id="KB297790">
    <property type="protein sequence ID" value="ELU09919.1"/>
    <property type="molecule type" value="Genomic_DNA"/>
</dbReference>
<feature type="transmembrane region" description="Helical" evidence="7">
    <location>
        <begin position="137"/>
        <end position="160"/>
    </location>
</feature>
<gene>
    <name evidence="8" type="ORF">CAPTEDRAFT_201969</name>
</gene>
<organism evidence="8">
    <name type="scientific">Capitella teleta</name>
    <name type="common">Polychaete worm</name>
    <dbReference type="NCBI Taxonomy" id="283909"/>
    <lineage>
        <taxon>Eukaryota</taxon>
        <taxon>Metazoa</taxon>
        <taxon>Spiralia</taxon>
        <taxon>Lophotrochozoa</taxon>
        <taxon>Annelida</taxon>
        <taxon>Polychaeta</taxon>
        <taxon>Sedentaria</taxon>
        <taxon>Scolecida</taxon>
        <taxon>Capitellidae</taxon>
        <taxon>Capitella</taxon>
    </lineage>
</organism>
<reference evidence="10" key="1">
    <citation type="submission" date="2012-12" db="EMBL/GenBank/DDBJ databases">
        <authorList>
            <person name="Hellsten U."/>
            <person name="Grimwood J."/>
            <person name="Chapman J.A."/>
            <person name="Shapiro H."/>
            <person name="Aerts A."/>
            <person name="Otillar R.P."/>
            <person name="Terry A.Y."/>
            <person name="Boore J.L."/>
            <person name="Simakov O."/>
            <person name="Marletaz F."/>
            <person name="Cho S.-J."/>
            <person name="Edsinger-Gonzales E."/>
            <person name="Havlak P."/>
            <person name="Kuo D.-H."/>
            <person name="Larsson T."/>
            <person name="Lv J."/>
            <person name="Arendt D."/>
            <person name="Savage R."/>
            <person name="Osoegawa K."/>
            <person name="de Jong P."/>
            <person name="Lindberg D.R."/>
            <person name="Seaver E.C."/>
            <person name="Weisblat D.A."/>
            <person name="Putnam N.H."/>
            <person name="Grigoriev I.V."/>
            <person name="Rokhsar D.S."/>
        </authorList>
    </citation>
    <scope>NUCLEOTIDE SEQUENCE</scope>
    <source>
        <strain evidence="10">I ESC-2004</strain>
    </source>
</reference>
<feature type="region of interest" description="Disordered" evidence="6">
    <location>
        <begin position="315"/>
        <end position="343"/>
    </location>
</feature>
<keyword evidence="4 7" id="KW-1133">Transmembrane helix</keyword>
<reference evidence="9" key="3">
    <citation type="submission" date="2015-06" db="UniProtKB">
        <authorList>
            <consortium name="EnsemblMetazoa"/>
        </authorList>
    </citation>
    <scope>IDENTIFICATION</scope>
</reference>
<comment type="subcellular location">
    <subcellularLocation>
        <location evidence="1">Membrane</location>
        <topology evidence="1">Multi-pass membrane protein</topology>
    </subcellularLocation>
</comment>
<dbReference type="PANTHER" id="PTHR31815:SF1">
    <property type="entry name" value="TRANSMEMBRANE PROTEIN 200C"/>
    <property type="match status" value="1"/>
</dbReference>
<sequence length="524" mass="57829">MKKRHSQRTRGVILGLGWNNLNTAPRYLVIMFARAGISGRILRSGRDGTAPVSLHPFLARPKKKQKTKCYCYVPVVWQAIVAVMCGILALMAGTAMCTFGYYAIPLPTSAPRNETEDGEDEKVPNLNGEEYGHLHNLAYVGPVLMGMGCFVIVVSCVHVCEVRDQKIKEFEERRRAEEAKRGGKKLAKQRVYDRIMKQLRARLAKDKASSKVDKTAKEEPAEACASESAVEKAIHAKNSHRELLKGLLRRCSALSMVSTRSDYSNISLALKTIPTEIFTVDMEGKNDTSLHPVRIISPKRRSSLALATKFPSDPCLSRTRKRASRSLAQSSRSRRRACAADKEADSSVDKLHLNYLAGGDHHATVRAASDPSSTTSTVIVHHASVHYESERPTASRSAWSHDVVNSTPEPLGSPRTNEEQSTSTAECLADQETDHKTVKTDNAKQITLMKSSAHNSRRATIPNGITSSHKTAGRGPLISLPRVEISVRASISPETKVCDESARLFKYATTPQLYTNDMQQFHNA</sequence>
<dbReference type="AlphaFoldDB" id="R7UTR6"/>
<dbReference type="InterPro" id="IPR018787">
    <property type="entry name" value="DUF2371_TMEM200"/>
</dbReference>
<dbReference type="OrthoDB" id="9994280at2759"/>
<reference evidence="8 10" key="2">
    <citation type="journal article" date="2013" name="Nature">
        <title>Insights into bilaterian evolution from three spiralian genomes.</title>
        <authorList>
            <person name="Simakov O."/>
            <person name="Marletaz F."/>
            <person name="Cho S.J."/>
            <person name="Edsinger-Gonzales E."/>
            <person name="Havlak P."/>
            <person name="Hellsten U."/>
            <person name="Kuo D.H."/>
            <person name="Larsson T."/>
            <person name="Lv J."/>
            <person name="Arendt D."/>
            <person name="Savage R."/>
            <person name="Osoegawa K."/>
            <person name="de Jong P."/>
            <person name="Grimwood J."/>
            <person name="Chapman J.A."/>
            <person name="Shapiro H."/>
            <person name="Aerts A."/>
            <person name="Otillar R.P."/>
            <person name="Terry A.Y."/>
            <person name="Boore J.L."/>
            <person name="Grigoriev I.V."/>
            <person name="Lindberg D.R."/>
            <person name="Seaver E.C."/>
            <person name="Weisblat D.A."/>
            <person name="Putnam N.H."/>
            <person name="Rokhsar D.S."/>
        </authorList>
    </citation>
    <scope>NUCLEOTIDE SEQUENCE</scope>
    <source>
        <strain evidence="8 10">I ESC-2004</strain>
    </source>
</reference>
<feature type="region of interest" description="Disordered" evidence="6">
    <location>
        <begin position="386"/>
        <end position="475"/>
    </location>
</feature>
<dbReference type="Pfam" id="PF10177">
    <property type="entry name" value="DUF2371"/>
    <property type="match status" value="1"/>
</dbReference>
<name>R7UTR6_CAPTE</name>
<keyword evidence="10" id="KW-1185">Reference proteome</keyword>
<evidence type="ECO:0000313" key="9">
    <source>
        <dbReference type="EnsemblMetazoa" id="CapteP201969"/>
    </source>
</evidence>
<dbReference type="EMBL" id="AMQN01006178">
    <property type="status" value="NOT_ANNOTATED_CDS"/>
    <property type="molecule type" value="Genomic_DNA"/>
</dbReference>
<evidence type="ECO:0000256" key="3">
    <source>
        <dbReference type="ARBA" id="ARBA00022692"/>
    </source>
</evidence>
<evidence type="ECO:0000256" key="1">
    <source>
        <dbReference type="ARBA" id="ARBA00004141"/>
    </source>
</evidence>
<evidence type="ECO:0000256" key="2">
    <source>
        <dbReference type="ARBA" id="ARBA00005308"/>
    </source>
</evidence>
<evidence type="ECO:0000313" key="8">
    <source>
        <dbReference type="EMBL" id="ELU09919.1"/>
    </source>
</evidence>
<proteinExistence type="inferred from homology"/>
<feature type="compositionally biased region" description="Polar residues" evidence="6">
    <location>
        <begin position="394"/>
        <end position="408"/>
    </location>
</feature>
<dbReference type="GO" id="GO:0016020">
    <property type="term" value="C:membrane"/>
    <property type="evidence" value="ECO:0007669"/>
    <property type="project" value="UniProtKB-SubCell"/>
</dbReference>
<feature type="compositionally biased region" description="Basic and acidic residues" evidence="6">
    <location>
        <begin position="432"/>
        <end position="442"/>
    </location>
</feature>
<evidence type="ECO:0000256" key="7">
    <source>
        <dbReference type="SAM" id="Phobius"/>
    </source>
</evidence>
<dbReference type="EnsemblMetazoa" id="CapteT201969">
    <property type="protein sequence ID" value="CapteP201969"/>
    <property type="gene ID" value="CapteG201969"/>
</dbReference>